<feature type="domain" description="Glycosyl hydrolase family 13 catalytic" evidence="1">
    <location>
        <begin position="174"/>
        <end position="587"/>
    </location>
</feature>
<name>A0A381NGB1_9ZZZZ</name>
<dbReference type="Gene3D" id="3.20.20.80">
    <property type="entry name" value="Glycosidases"/>
    <property type="match status" value="1"/>
</dbReference>
<reference evidence="2" key="1">
    <citation type="submission" date="2018-05" db="EMBL/GenBank/DDBJ databases">
        <authorList>
            <person name="Lanie J.A."/>
            <person name="Ng W.-L."/>
            <person name="Kazmierczak K.M."/>
            <person name="Andrzejewski T.M."/>
            <person name="Davidsen T.M."/>
            <person name="Wayne K.J."/>
            <person name="Tettelin H."/>
            <person name="Glass J.I."/>
            <person name="Rusch D."/>
            <person name="Podicherti R."/>
            <person name="Tsui H.-C.T."/>
            <person name="Winkler M.E."/>
        </authorList>
    </citation>
    <scope>NUCLEOTIDE SEQUENCE</scope>
</reference>
<gene>
    <name evidence="2" type="ORF">METZ01_LOCUS6476</name>
</gene>
<dbReference type="GO" id="GO:0005975">
    <property type="term" value="P:carbohydrate metabolic process"/>
    <property type="evidence" value="ECO:0007669"/>
    <property type="project" value="InterPro"/>
</dbReference>
<dbReference type="Pfam" id="PF00128">
    <property type="entry name" value="Alpha-amylase"/>
    <property type="match status" value="1"/>
</dbReference>
<dbReference type="InterPro" id="IPR017853">
    <property type="entry name" value="GH"/>
</dbReference>
<evidence type="ECO:0000259" key="1">
    <source>
        <dbReference type="SMART" id="SM00642"/>
    </source>
</evidence>
<proteinExistence type="predicted"/>
<dbReference type="InterPro" id="IPR006047">
    <property type="entry name" value="GH13_cat_dom"/>
</dbReference>
<dbReference type="SUPFAM" id="SSF51011">
    <property type="entry name" value="Glycosyl hydrolase domain"/>
    <property type="match status" value="1"/>
</dbReference>
<dbReference type="EMBL" id="UINC01000339">
    <property type="protein sequence ID" value="SUZ53622.1"/>
    <property type="molecule type" value="Genomic_DNA"/>
</dbReference>
<dbReference type="PANTHER" id="PTHR43002">
    <property type="entry name" value="GLYCOGEN DEBRANCHING ENZYME"/>
    <property type="match status" value="1"/>
</dbReference>
<dbReference type="AlphaFoldDB" id="A0A381NGB1"/>
<accession>A0A381NGB1</accession>
<evidence type="ECO:0000313" key="2">
    <source>
        <dbReference type="EMBL" id="SUZ53622.1"/>
    </source>
</evidence>
<sequence>MFKAIKPLSNPAMGARWQGKTLQFGLIAADVVCLRYLFYADLLPQAGDEAVLLNLVELDKLFHFGDVWGWQAEYSGNKEASLTYLIQLEKRDGTKYFVIDPFARESRGAERWGKTLGFEVDVEDLSLKVITRPQDYFFHGIRRLPVLRPETPIIKITSRPAAPQHSLEQSIVYECHLRGMTRSPSSAVADSAYSGTYQGLTDCIPHLKTLGVTAVELLPVFDFDENERVFSAGDNAHPLYNYWGYSTLQYFAPKQNYAADVENAVSEFKEMVDKFHAASLEIWLDVVFNHTAEFGADGPVDHFKALAPDHWYLLEKDGTHINYSGCGNTLKCAHPTSRRMIRECLIYWAQEMGVDGFRFDLATILNRDASGNIMDFPQLLWELRQEPSLKNIKLIAEPWDASGGYELGKASGLADWAEWNDKYRDTVRRALRGEEKMMEALKSSILGSPEIFGSVASGRKYSLNFITSHDGMTLMDLVSYNEKHNEANGEKNRDGHNSEFADNCGIEGPTNNPEIRKLRFRKLRMFQCLLQLSNGIPMLLGGDEFGRTQQGNNNAYCHDSELTWLDWELVERNSELLLFTRRMIALRKQHSSFLFAPKSNYQWFDASGGAEELAAYVRTLHYEVTNSAWPEQIMRVLINCFEQPVEFMLPKEIEWKVLIDSAKEPAEYIPPQASSAWLEGFTVQILRATGVKV</sequence>
<organism evidence="2">
    <name type="scientific">marine metagenome</name>
    <dbReference type="NCBI Taxonomy" id="408172"/>
    <lineage>
        <taxon>unclassified sequences</taxon>
        <taxon>metagenomes</taxon>
        <taxon>ecological metagenomes</taxon>
    </lineage>
</organism>
<protein>
    <recommendedName>
        <fullName evidence="1">Glycosyl hydrolase family 13 catalytic domain-containing protein</fullName>
    </recommendedName>
</protein>
<dbReference type="SMART" id="SM00642">
    <property type="entry name" value="Aamy"/>
    <property type="match status" value="1"/>
</dbReference>
<dbReference type="SUPFAM" id="SSF51445">
    <property type="entry name" value="(Trans)glycosidases"/>
    <property type="match status" value="1"/>
</dbReference>
<dbReference type="CDD" id="cd11326">
    <property type="entry name" value="AmyAc_Glg_debranch"/>
    <property type="match status" value="1"/>
</dbReference>